<proteinExistence type="predicted"/>
<sequence length="269" mass="29807">MMLQPYPCAPWPFVPDCCSLPEDTSEETVDRWRRVATNLLWALSGRRWGPLCPFTVRPCRRSCLDGYPLGVRWATAGPWVPYLGRDGQWRNASVCGCASDCSCGELCEVRLEGPVHDIVSVEVDGVTLDPSAYRVDASNLLVRTDGECWPDCQDMAAPCGAPNTFCVTYRVGLPLDEAALAAFSALVCHLVKGCGGSCGCNLQRNRNLSRVSRQGVDLEFSDPITMYTERLTGLPEVDSWLMAVNPYRQTSQSRVFSVDHRRPRTTTHP</sequence>
<organism evidence="1 2">
    <name type="scientific">Streptomyces corchorusii</name>
    <name type="common">Streptomyces chibaensis</name>
    <dbReference type="NCBI Taxonomy" id="1903"/>
    <lineage>
        <taxon>Bacteria</taxon>
        <taxon>Bacillati</taxon>
        <taxon>Actinomycetota</taxon>
        <taxon>Actinomycetes</taxon>
        <taxon>Kitasatosporales</taxon>
        <taxon>Streptomycetaceae</taxon>
        <taxon>Streptomyces</taxon>
    </lineage>
</organism>
<dbReference type="Proteomes" id="UP000053398">
    <property type="component" value="Unassembled WGS sequence"/>
</dbReference>
<evidence type="ECO:0000313" key="1">
    <source>
        <dbReference type="EMBL" id="KUN32693.1"/>
    </source>
</evidence>
<dbReference type="AlphaFoldDB" id="A0A101QMQ6"/>
<name>A0A101QMQ6_STRCK</name>
<gene>
    <name evidence="1" type="ORF">AQJ11_03220</name>
</gene>
<comment type="caution">
    <text evidence="1">The sequence shown here is derived from an EMBL/GenBank/DDBJ whole genome shotgun (WGS) entry which is preliminary data.</text>
</comment>
<evidence type="ECO:0000313" key="2">
    <source>
        <dbReference type="Proteomes" id="UP000053398"/>
    </source>
</evidence>
<keyword evidence="2" id="KW-1185">Reference proteome</keyword>
<accession>A0A101QMQ6</accession>
<protein>
    <submittedName>
        <fullName evidence="1">Uncharacterized protein</fullName>
    </submittedName>
</protein>
<reference evidence="1 2" key="1">
    <citation type="submission" date="2015-10" db="EMBL/GenBank/DDBJ databases">
        <title>Draft genome sequence of Streptomyces corchorusii DSM 40340, type strain for the species Streptomyces corchorusii.</title>
        <authorList>
            <person name="Ruckert C."/>
            <person name="Winkler A."/>
            <person name="Kalinowski J."/>
            <person name="Kampfer P."/>
            <person name="Glaeser S."/>
        </authorList>
    </citation>
    <scope>NUCLEOTIDE SEQUENCE [LARGE SCALE GENOMIC DNA]</scope>
    <source>
        <strain evidence="1 2">DSM 40340</strain>
    </source>
</reference>
<dbReference type="EMBL" id="LMWP01000002">
    <property type="protein sequence ID" value="KUN32693.1"/>
    <property type="molecule type" value="Genomic_DNA"/>
</dbReference>